<feature type="region of interest" description="Disordered" evidence="1">
    <location>
        <begin position="28"/>
        <end position="51"/>
    </location>
</feature>
<keyword evidence="2" id="KW-1133">Transmembrane helix</keyword>
<dbReference type="AlphaFoldDB" id="A0AAV5T3A5"/>
<evidence type="ECO:0000256" key="1">
    <source>
        <dbReference type="SAM" id="MobiDB-lite"/>
    </source>
</evidence>
<feature type="chain" id="PRO_5043663631" evidence="3">
    <location>
        <begin position="27"/>
        <end position="180"/>
    </location>
</feature>
<comment type="caution">
    <text evidence="4">The sequence shown here is derived from an EMBL/GenBank/DDBJ whole genome shotgun (WGS) entry which is preliminary data.</text>
</comment>
<evidence type="ECO:0000256" key="3">
    <source>
        <dbReference type="SAM" id="SignalP"/>
    </source>
</evidence>
<feature type="non-terminal residue" evidence="4">
    <location>
        <position position="180"/>
    </location>
</feature>
<evidence type="ECO:0000313" key="4">
    <source>
        <dbReference type="EMBL" id="GMS89986.1"/>
    </source>
</evidence>
<name>A0AAV5T3A5_9BILA</name>
<gene>
    <name evidence="4" type="ORF">PENTCL1PPCAC_12161</name>
</gene>
<reference evidence="4" key="1">
    <citation type="submission" date="2023-10" db="EMBL/GenBank/DDBJ databases">
        <title>Genome assembly of Pristionchus species.</title>
        <authorList>
            <person name="Yoshida K."/>
            <person name="Sommer R.J."/>
        </authorList>
    </citation>
    <scope>NUCLEOTIDE SEQUENCE</scope>
    <source>
        <strain evidence="4">RS0144</strain>
    </source>
</reference>
<feature type="transmembrane region" description="Helical" evidence="2">
    <location>
        <begin position="96"/>
        <end position="117"/>
    </location>
</feature>
<evidence type="ECO:0000256" key="2">
    <source>
        <dbReference type="SAM" id="Phobius"/>
    </source>
</evidence>
<keyword evidence="2" id="KW-0812">Transmembrane</keyword>
<feature type="region of interest" description="Disordered" evidence="1">
    <location>
        <begin position="153"/>
        <end position="180"/>
    </location>
</feature>
<feature type="signal peptide" evidence="3">
    <location>
        <begin position="1"/>
        <end position="26"/>
    </location>
</feature>
<sequence>VDQPSMEWSRLVLLLILVLLVESTKSARGGAEDGVSGRNQKRDKTTGSSPACKRFELGPTEVFKQGEFTYYCADRMQKAASGSGKKDSDSEMLSHALYAIAIVLLIIASVAGINKYLRNQKDNARVRESIEMHLVAMRRARYTKARARRMEDYLRQAAAKEKKKQQKKKEGRAKKRGSGE</sequence>
<keyword evidence="2" id="KW-0472">Membrane</keyword>
<feature type="compositionally biased region" description="Basic residues" evidence="1">
    <location>
        <begin position="161"/>
        <end position="180"/>
    </location>
</feature>
<evidence type="ECO:0000313" key="5">
    <source>
        <dbReference type="Proteomes" id="UP001432027"/>
    </source>
</evidence>
<accession>A0AAV5T3A5</accession>
<protein>
    <submittedName>
        <fullName evidence="4">Uncharacterized protein</fullName>
    </submittedName>
</protein>
<keyword evidence="5" id="KW-1185">Reference proteome</keyword>
<dbReference type="EMBL" id="BTSX01000003">
    <property type="protein sequence ID" value="GMS89986.1"/>
    <property type="molecule type" value="Genomic_DNA"/>
</dbReference>
<proteinExistence type="predicted"/>
<dbReference type="Proteomes" id="UP001432027">
    <property type="component" value="Unassembled WGS sequence"/>
</dbReference>
<keyword evidence="3" id="KW-0732">Signal</keyword>
<organism evidence="4 5">
    <name type="scientific">Pristionchus entomophagus</name>
    <dbReference type="NCBI Taxonomy" id="358040"/>
    <lineage>
        <taxon>Eukaryota</taxon>
        <taxon>Metazoa</taxon>
        <taxon>Ecdysozoa</taxon>
        <taxon>Nematoda</taxon>
        <taxon>Chromadorea</taxon>
        <taxon>Rhabditida</taxon>
        <taxon>Rhabditina</taxon>
        <taxon>Diplogasteromorpha</taxon>
        <taxon>Diplogasteroidea</taxon>
        <taxon>Neodiplogasteridae</taxon>
        <taxon>Pristionchus</taxon>
    </lineage>
</organism>
<feature type="non-terminal residue" evidence="4">
    <location>
        <position position="1"/>
    </location>
</feature>